<accession>A0A1I7WAG9</accession>
<proteinExistence type="predicted"/>
<organism evidence="1 2">
    <name type="scientific">Heterorhabditis bacteriophora</name>
    <name type="common">Entomopathogenic nematode worm</name>
    <dbReference type="NCBI Taxonomy" id="37862"/>
    <lineage>
        <taxon>Eukaryota</taxon>
        <taxon>Metazoa</taxon>
        <taxon>Ecdysozoa</taxon>
        <taxon>Nematoda</taxon>
        <taxon>Chromadorea</taxon>
        <taxon>Rhabditida</taxon>
        <taxon>Rhabditina</taxon>
        <taxon>Rhabditomorpha</taxon>
        <taxon>Strongyloidea</taxon>
        <taxon>Heterorhabditidae</taxon>
        <taxon>Heterorhabditis</taxon>
    </lineage>
</organism>
<sequence length="38" mass="4368">MYLFVDNFSNIRSVAGSEFSLIRRSSAALNWIARNLFT</sequence>
<name>A0A1I7WAG9_HETBA</name>
<reference evidence="2" key="1">
    <citation type="submission" date="2016-11" db="UniProtKB">
        <authorList>
            <consortium name="WormBaseParasite"/>
        </authorList>
    </citation>
    <scope>IDENTIFICATION</scope>
</reference>
<keyword evidence="1" id="KW-1185">Reference proteome</keyword>
<evidence type="ECO:0000313" key="1">
    <source>
        <dbReference type="Proteomes" id="UP000095283"/>
    </source>
</evidence>
<dbReference type="WBParaSite" id="Hba_01677">
    <property type="protein sequence ID" value="Hba_01677"/>
    <property type="gene ID" value="Hba_01677"/>
</dbReference>
<evidence type="ECO:0000313" key="2">
    <source>
        <dbReference type="WBParaSite" id="Hba_01677"/>
    </source>
</evidence>
<dbReference type="Proteomes" id="UP000095283">
    <property type="component" value="Unplaced"/>
</dbReference>
<dbReference type="AlphaFoldDB" id="A0A1I7WAG9"/>
<protein>
    <submittedName>
        <fullName evidence="2">Uncharacterized protein</fullName>
    </submittedName>
</protein>